<dbReference type="Proteomes" id="UP000823749">
    <property type="component" value="Chromosome 1"/>
</dbReference>
<reference evidence="2" key="1">
    <citation type="submission" date="2020-08" db="EMBL/GenBank/DDBJ databases">
        <title>Plant Genome Project.</title>
        <authorList>
            <person name="Zhang R.-G."/>
        </authorList>
    </citation>
    <scope>NUCLEOTIDE SEQUENCE</scope>
    <source>
        <strain evidence="2">WSP0</strain>
        <tissue evidence="2">Leaf</tissue>
    </source>
</reference>
<proteinExistence type="predicted"/>
<name>A0AAV6LL85_9ERIC</name>
<evidence type="ECO:0000313" key="3">
    <source>
        <dbReference type="Proteomes" id="UP000823749"/>
    </source>
</evidence>
<dbReference type="EMBL" id="JACTNZ010000001">
    <property type="protein sequence ID" value="KAG5565124.1"/>
    <property type="molecule type" value="Genomic_DNA"/>
</dbReference>
<evidence type="ECO:0000313" key="2">
    <source>
        <dbReference type="EMBL" id="KAG5565124.1"/>
    </source>
</evidence>
<feature type="region of interest" description="Disordered" evidence="1">
    <location>
        <begin position="33"/>
        <end position="67"/>
    </location>
</feature>
<gene>
    <name evidence="2" type="ORF">RHGRI_001122</name>
</gene>
<evidence type="ECO:0000256" key="1">
    <source>
        <dbReference type="SAM" id="MobiDB-lite"/>
    </source>
</evidence>
<protein>
    <recommendedName>
        <fullName evidence="4">No apical meristem-associated C-terminal domain-containing protein</fullName>
    </recommendedName>
</protein>
<sequence length="67" mass="7722">MFSQDVDEKKGFQHEHVWPILKEAEKWLDVPNLKRQGYDPPEPESLGVPTVPSSFVLNTEDDSQQIN</sequence>
<organism evidence="2 3">
    <name type="scientific">Rhododendron griersonianum</name>
    <dbReference type="NCBI Taxonomy" id="479676"/>
    <lineage>
        <taxon>Eukaryota</taxon>
        <taxon>Viridiplantae</taxon>
        <taxon>Streptophyta</taxon>
        <taxon>Embryophyta</taxon>
        <taxon>Tracheophyta</taxon>
        <taxon>Spermatophyta</taxon>
        <taxon>Magnoliopsida</taxon>
        <taxon>eudicotyledons</taxon>
        <taxon>Gunneridae</taxon>
        <taxon>Pentapetalae</taxon>
        <taxon>asterids</taxon>
        <taxon>Ericales</taxon>
        <taxon>Ericaceae</taxon>
        <taxon>Ericoideae</taxon>
        <taxon>Rhodoreae</taxon>
        <taxon>Rhododendron</taxon>
    </lineage>
</organism>
<accession>A0AAV6LL85</accession>
<evidence type="ECO:0008006" key="4">
    <source>
        <dbReference type="Google" id="ProtNLM"/>
    </source>
</evidence>
<comment type="caution">
    <text evidence="2">The sequence shown here is derived from an EMBL/GenBank/DDBJ whole genome shotgun (WGS) entry which is preliminary data.</text>
</comment>
<dbReference type="AlphaFoldDB" id="A0AAV6LL85"/>
<keyword evidence="3" id="KW-1185">Reference proteome</keyword>